<accession>A0ABT5X4Z2</accession>
<keyword evidence="5 8" id="KW-0812">Transmembrane</keyword>
<feature type="transmembrane region" description="Helical" evidence="8">
    <location>
        <begin position="70"/>
        <end position="94"/>
    </location>
</feature>
<comment type="subcellular location">
    <subcellularLocation>
        <location evidence="1">Cell membrane</location>
        <topology evidence="1">Multi-pass membrane protein</topology>
    </subcellularLocation>
</comment>
<comment type="similarity">
    <text evidence="2">Belongs to the arsenical resistance-3 (ACR3) (TC 2.A.59) family.</text>
</comment>
<sequence length="322" mass="35279">MNDLRLSSSEKLQSVFILLSIGFGLGISRFPQIAQHGGAAILPALMLMLYIIFLQMPLERLGRGFANLKVAGLSLTVNFLFTPFFAFGLGYLFLRSSPDLWVGFFMLMLTPCTDWYLVFTSMAKGDVGLGASLLPWNLFLQLALLPLYLALLAGYVVPIDVLLLGKSVVLVVVLPLGTAYSTRIILTRAKSGEFFREVFLAKVGGLHFPFLLVAITGMFVSQGQAVADNPFVMANLLAPIMIFFTTIYIISQIVAKLFGFTYPEMASFTCTTIARNSPLALAIAVTAFPDQPLIALTLVIGPLIELPVLIVITRLLLKRRKC</sequence>
<dbReference type="InterPro" id="IPR038770">
    <property type="entry name" value="Na+/solute_symporter_sf"/>
</dbReference>
<keyword evidence="7 8" id="KW-0472">Membrane</keyword>
<feature type="transmembrane region" description="Helical" evidence="8">
    <location>
        <begin position="100"/>
        <end position="118"/>
    </location>
</feature>
<dbReference type="Pfam" id="PF01758">
    <property type="entry name" value="SBF"/>
    <property type="match status" value="1"/>
</dbReference>
<feature type="transmembrane region" description="Helical" evidence="8">
    <location>
        <begin position="37"/>
        <end position="58"/>
    </location>
</feature>
<dbReference type="PANTHER" id="PTHR43057">
    <property type="entry name" value="ARSENITE EFFLUX TRANSPORTER"/>
    <property type="match status" value="1"/>
</dbReference>
<dbReference type="Proteomes" id="UP001220010">
    <property type="component" value="Unassembled WGS sequence"/>
</dbReference>
<feature type="transmembrane region" description="Helical" evidence="8">
    <location>
        <begin position="163"/>
        <end position="186"/>
    </location>
</feature>
<evidence type="ECO:0000256" key="6">
    <source>
        <dbReference type="ARBA" id="ARBA00022989"/>
    </source>
</evidence>
<evidence type="ECO:0000313" key="9">
    <source>
        <dbReference type="EMBL" id="MDF0589763.1"/>
    </source>
</evidence>
<feature type="transmembrane region" description="Helical" evidence="8">
    <location>
        <begin position="12"/>
        <end position="31"/>
    </location>
</feature>
<gene>
    <name evidence="9" type="ORF">P0O15_01030</name>
</gene>
<keyword evidence="4" id="KW-1003">Cell membrane</keyword>
<keyword evidence="10" id="KW-1185">Reference proteome</keyword>
<evidence type="ECO:0000313" key="10">
    <source>
        <dbReference type="Proteomes" id="UP001220010"/>
    </source>
</evidence>
<reference evidence="9 10" key="1">
    <citation type="submission" date="2023-03" db="EMBL/GenBank/DDBJ databases">
        <title>WGS of Methanotrichaceae archaeon Mx.</title>
        <authorList>
            <person name="Sorokin D.Y."/>
            <person name="Merkel A.Y."/>
        </authorList>
    </citation>
    <scope>NUCLEOTIDE SEQUENCE [LARGE SCALE GENOMIC DNA]</scope>
    <source>
        <strain evidence="9 10">Mx</strain>
    </source>
</reference>
<dbReference type="InterPro" id="IPR002657">
    <property type="entry name" value="BilAc:Na_symport/Acr3"/>
</dbReference>
<feature type="transmembrane region" description="Helical" evidence="8">
    <location>
        <begin position="232"/>
        <end position="254"/>
    </location>
</feature>
<dbReference type="EMBL" id="JARFPK010000003">
    <property type="protein sequence ID" value="MDF0589763.1"/>
    <property type="molecule type" value="Genomic_DNA"/>
</dbReference>
<dbReference type="InterPro" id="IPR004706">
    <property type="entry name" value="Arsenical-R_Acr3"/>
</dbReference>
<evidence type="ECO:0008006" key="11">
    <source>
        <dbReference type="Google" id="ProtNLM"/>
    </source>
</evidence>
<protein>
    <recommendedName>
        <fullName evidence="11">Arsenic resistance protein</fullName>
    </recommendedName>
</protein>
<evidence type="ECO:0000256" key="5">
    <source>
        <dbReference type="ARBA" id="ARBA00022692"/>
    </source>
</evidence>
<evidence type="ECO:0000256" key="8">
    <source>
        <dbReference type="SAM" id="Phobius"/>
    </source>
</evidence>
<keyword evidence="3" id="KW-0813">Transport</keyword>
<evidence type="ECO:0000256" key="1">
    <source>
        <dbReference type="ARBA" id="ARBA00004651"/>
    </source>
</evidence>
<dbReference type="PANTHER" id="PTHR43057:SF1">
    <property type="entry name" value="ARSENICAL-RESISTANCE PROTEIN 3"/>
    <property type="match status" value="1"/>
</dbReference>
<comment type="caution">
    <text evidence="9">The sequence shown here is derived from an EMBL/GenBank/DDBJ whole genome shotgun (WGS) entry which is preliminary data.</text>
</comment>
<evidence type="ECO:0000256" key="7">
    <source>
        <dbReference type="ARBA" id="ARBA00023136"/>
    </source>
</evidence>
<evidence type="ECO:0000256" key="4">
    <source>
        <dbReference type="ARBA" id="ARBA00022475"/>
    </source>
</evidence>
<dbReference type="RefSeq" id="WP_316965523.1">
    <property type="nucleotide sequence ID" value="NZ_JARFPK010000003.1"/>
</dbReference>
<organism evidence="9 10">
    <name type="scientific">Candidatus Methanocrinis natronophilus</name>
    <dbReference type="NCBI Taxonomy" id="3033396"/>
    <lineage>
        <taxon>Archaea</taxon>
        <taxon>Methanobacteriati</taxon>
        <taxon>Methanobacteriota</taxon>
        <taxon>Stenosarchaea group</taxon>
        <taxon>Methanomicrobia</taxon>
        <taxon>Methanotrichales</taxon>
        <taxon>Methanotrichaceae</taxon>
        <taxon>Methanocrinis</taxon>
    </lineage>
</organism>
<proteinExistence type="inferred from homology"/>
<feature type="transmembrane region" description="Helical" evidence="8">
    <location>
        <begin position="198"/>
        <end position="220"/>
    </location>
</feature>
<name>A0ABT5X4Z2_9EURY</name>
<evidence type="ECO:0000256" key="2">
    <source>
        <dbReference type="ARBA" id="ARBA00010110"/>
    </source>
</evidence>
<feature type="transmembrane region" description="Helical" evidence="8">
    <location>
        <begin position="294"/>
        <end position="317"/>
    </location>
</feature>
<evidence type="ECO:0000256" key="3">
    <source>
        <dbReference type="ARBA" id="ARBA00022448"/>
    </source>
</evidence>
<feature type="transmembrane region" description="Helical" evidence="8">
    <location>
        <begin position="138"/>
        <end position="157"/>
    </location>
</feature>
<keyword evidence="6 8" id="KW-1133">Transmembrane helix</keyword>
<dbReference type="Gene3D" id="1.20.1530.20">
    <property type="match status" value="1"/>
</dbReference>